<dbReference type="SUPFAM" id="SSF50985">
    <property type="entry name" value="RCC1/BLIP-II"/>
    <property type="match status" value="1"/>
</dbReference>
<evidence type="ECO:0000256" key="2">
    <source>
        <dbReference type="SAM" id="MobiDB-lite"/>
    </source>
</evidence>
<reference evidence="3 4" key="1">
    <citation type="journal article" date="2016" name="Genome Announc.">
        <title>Draft Whole-Genome Sequence of Trichoderma gamsii T6085, a Promising Biocontrol Agent of Fusarium Head Blight on Wheat.</title>
        <authorList>
            <person name="Baroncelli R."/>
            <person name="Zapparata A."/>
            <person name="Piaggeschi G."/>
            <person name="Sarrocco S."/>
            <person name="Vannacci G."/>
        </authorList>
    </citation>
    <scope>NUCLEOTIDE SEQUENCE [LARGE SCALE GENOMIC DNA]</scope>
    <source>
        <strain evidence="3 4">T6085</strain>
    </source>
</reference>
<organism evidence="3 4">
    <name type="scientific">Trichoderma gamsii</name>
    <dbReference type="NCBI Taxonomy" id="398673"/>
    <lineage>
        <taxon>Eukaryota</taxon>
        <taxon>Fungi</taxon>
        <taxon>Dikarya</taxon>
        <taxon>Ascomycota</taxon>
        <taxon>Pezizomycotina</taxon>
        <taxon>Sordariomycetes</taxon>
        <taxon>Hypocreomycetidae</taxon>
        <taxon>Hypocreales</taxon>
        <taxon>Hypocreaceae</taxon>
        <taxon>Trichoderma</taxon>
    </lineage>
</organism>
<dbReference type="InterPro" id="IPR051553">
    <property type="entry name" value="Ran_GTPase-activating"/>
</dbReference>
<dbReference type="InterPro" id="IPR000408">
    <property type="entry name" value="Reg_chr_condens"/>
</dbReference>
<dbReference type="EMBL" id="JPDN02000013">
    <property type="protein sequence ID" value="PON26448.1"/>
    <property type="molecule type" value="Genomic_DNA"/>
</dbReference>
<feature type="repeat" description="RCC1" evidence="1">
    <location>
        <begin position="157"/>
        <end position="217"/>
    </location>
</feature>
<proteinExistence type="predicted"/>
<keyword evidence="4" id="KW-1185">Reference proteome</keyword>
<dbReference type="Proteomes" id="UP000054821">
    <property type="component" value="Unassembled WGS sequence"/>
</dbReference>
<dbReference type="RefSeq" id="XP_024405769.1">
    <property type="nucleotide sequence ID" value="XM_024549429.1"/>
</dbReference>
<dbReference type="GO" id="GO:0005737">
    <property type="term" value="C:cytoplasm"/>
    <property type="evidence" value="ECO:0007669"/>
    <property type="project" value="TreeGrafter"/>
</dbReference>
<dbReference type="InterPro" id="IPR009091">
    <property type="entry name" value="RCC1/BLIP-II"/>
</dbReference>
<evidence type="ECO:0000313" key="3">
    <source>
        <dbReference type="EMBL" id="PON26448.1"/>
    </source>
</evidence>
<dbReference type="PANTHER" id="PTHR45982:SF1">
    <property type="entry name" value="REGULATOR OF CHROMOSOME CONDENSATION"/>
    <property type="match status" value="1"/>
</dbReference>
<protein>
    <submittedName>
        <fullName evidence="3">Uncharacterized protein</fullName>
    </submittedName>
</protein>
<sequence>MDLYATGFNAWHQLCLNRQSSKEEEEEPHDLYRFAKVLSAATIKRPVSRLTYTIGLLLAVHRDGGLLVAGLVSPETVDTEAEFLYTSAEAASGKLLAIVHDKDGDDNDANNSNKLVQYSSLTSRRAGAEPESIFDCRPRATQVAAFNTGFVILHSDGSVSTFGDSRFEACLGRDTDPLDRPSDQPGPVPDLNDIASADDPIKLVTAGGTAVAALTSNSCSVYVWGCPSPAAAARTSASASSGNSQHRRRGHAFPELSGVPNYTEVDGGKDVVDVALGDAHAIALTTDGLIYVCGENRNGQLGLGREVERVETWTNVPFLVADGYKIVCVAAGPRASFILAAKA</sequence>
<accession>A0A2P4ZQA0</accession>
<gene>
    <name evidence="3" type="ORF">TGAM01_v204458</name>
</gene>
<evidence type="ECO:0000256" key="1">
    <source>
        <dbReference type="PROSITE-ProRule" id="PRU00235"/>
    </source>
</evidence>
<dbReference type="AlphaFoldDB" id="A0A2P4ZQA0"/>
<dbReference type="Gene3D" id="2.130.10.30">
    <property type="entry name" value="Regulator of chromosome condensation 1/beta-lactamase-inhibitor protein II"/>
    <property type="match status" value="1"/>
</dbReference>
<dbReference type="Pfam" id="PF13540">
    <property type="entry name" value="RCC1_2"/>
    <property type="match status" value="1"/>
</dbReference>
<comment type="caution">
    <text evidence="3">The sequence shown here is derived from an EMBL/GenBank/DDBJ whole genome shotgun (WGS) entry which is preliminary data.</text>
</comment>
<dbReference type="STRING" id="398673.A0A2P4ZQA0"/>
<name>A0A2P4ZQA0_9HYPO</name>
<dbReference type="PROSITE" id="PS50012">
    <property type="entry name" value="RCC1_3"/>
    <property type="match status" value="3"/>
</dbReference>
<feature type="repeat" description="RCC1" evidence="1">
    <location>
        <begin position="219"/>
        <end position="287"/>
    </location>
</feature>
<feature type="region of interest" description="Disordered" evidence="2">
    <location>
        <begin position="237"/>
        <end position="261"/>
    </location>
</feature>
<dbReference type="PANTHER" id="PTHR45982">
    <property type="entry name" value="REGULATOR OF CHROMOSOME CONDENSATION"/>
    <property type="match status" value="1"/>
</dbReference>
<evidence type="ECO:0000313" key="4">
    <source>
        <dbReference type="Proteomes" id="UP000054821"/>
    </source>
</evidence>
<feature type="repeat" description="RCC1" evidence="1">
    <location>
        <begin position="288"/>
        <end position="342"/>
    </location>
</feature>
<dbReference type="GO" id="GO:0005085">
    <property type="term" value="F:guanyl-nucleotide exchange factor activity"/>
    <property type="evidence" value="ECO:0007669"/>
    <property type="project" value="TreeGrafter"/>
</dbReference>
<dbReference type="GeneID" id="29987780"/>